<evidence type="ECO:0000313" key="1">
    <source>
        <dbReference type="EMBL" id="KAB1071165.1"/>
    </source>
</evidence>
<protein>
    <submittedName>
        <fullName evidence="1">Uncharacterized protein</fullName>
    </submittedName>
</protein>
<proteinExistence type="predicted"/>
<organism evidence="1 2">
    <name type="scientific">Methylobacterium planeticum</name>
    <dbReference type="NCBI Taxonomy" id="2615211"/>
    <lineage>
        <taxon>Bacteria</taxon>
        <taxon>Pseudomonadati</taxon>
        <taxon>Pseudomonadota</taxon>
        <taxon>Alphaproteobacteria</taxon>
        <taxon>Hyphomicrobiales</taxon>
        <taxon>Methylobacteriaceae</taxon>
        <taxon>Methylobacterium</taxon>
    </lineage>
</organism>
<comment type="caution">
    <text evidence="1">The sequence shown here is derived from an EMBL/GenBank/DDBJ whole genome shotgun (WGS) entry which is preliminary data.</text>
</comment>
<dbReference type="AlphaFoldDB" id="A0A6N6MJ59"/>
<gene>
    <name evidence="1" type="ORF">F6X51_19895</name>
</gene>
<sequence>MDAYQMLSAELLFRITDVAWENEIALAFGDDAVSEYRGRAEGRGNEGTALRRAFNDREAAALIWREANEAVRRAQLSTRRRAAA</sequence>
<reference evidence="1 2" key="1">
    <citation type="submission" date="2019-09" db="EMBL/GenBank/DDBJ databases">
        <title>YIM 132548 draft genome.</title>
        <authorList>
            <person name="Jiang L."/>
        </authorList>
    </citation>
    <scope>NUCLEOTIDE SEQUENCE [LARGE SCALE GENOMIC DNA]</scope>
    <source>
        <strain evidence="1 2">YIM 132548</strain>
    </source>
</reference>
<accession>A0A6N6MJ59</accession>
<dbReference type="RefSeq" id="WP_150965423.1">
    <property type="nucleotide sequence ID" value="NZ_VZZJ01000020.1"/>
</dbReference>
<keyword evidence="2" id="KW-1185">Reference proteome</keyword>
<name>A0A6N6MJ59_9HYPH</name>
<dbReference type="EMBL" id="VZZJ01000020">
    <property type="protein sequence ID" value="KAB1071165.1"/>
    <property type="molecule type" value="Genomic_DNA"/>
</dbReference>
<dbReference type="Proteomes" id="UP000441523">
    <property type="component" value="Unassembled WGS sequence"/>
</dbReference>
<evidence type="ECO:0000313" key="2">
    <source>
        <dbReference type="Proteomes" id="UP000441523"/>
    </source>
</evidence>